<dbReference type="KEGG" id="kyr:CVV65_09495"/>
<keyword evidence="1" id="KW-0051">Antiviral defense</keyword>
<organism evidence="3 4">
    <name type="scientific">Kyrpidia spormannii</name>
    <dbReference type="NCBI Taxonomy" id="2055160"/>
    <lineage>
        <taxon>Bacteria</taxon>
        <taxon>Bacillati</taxon>
        <taxon>Bacillota</taxon>
        <taxon>Bacilli</taxon>
        <taxon>Bacillales</taxon>
        <taxon>Alicyclobacillaceae</taxon>
        <taxon>Kyrpidia</taxon>
    </lineage>
</organism>
<evidence type="ECO:0000313" key="4">
    <source>
        <dbReference type="Proteomes" id="UP000231932"/>
    </source>
</evidence>
<dbReference type="EMBL" id="CP024955">
    <property type="protein sequence ID" value="ATY85133.1"/>
    <property type="molecule type" value="Genomic_DNA"/>
</dbReference>
<dbReference type="Pfam" id="PF03787">
    <property type="entry name" value="RAMPs"/>
    <property type="match status" value="1"/>
</dbReference>
<dbReference type="RefSeq" id="WP_100667926.1">
    <property type="nucleotide sequence ID" value="NZ_CP024955.1"/>
</dbReference>
<evidence type="ECO:0000313" key="3">
    <source>
        <dbReference type="EMBL" id="ATY85133.1"/>
    </source>
</evidence>
<dbReference type="OrthoDB" id="190500at2"/>
<dbReference type="AlphaFoldDB" id="A0A2K8N768"/>
<dbReference type="NCBIfam" id="TIGR01894">
    <property type="entry name" value="cas_TM1795_cmr1"/>
    <property type="match status" value="1"/>
</dbReference>
<sequence>MDVFPETIPKALLQSGVREETIFFKTVTPIFGGGVVSRQNDPLTPVRGPAVRGQLRFWWRATRGASCANEKELRKKEEQIWGSTTHKSPISLRVDMDRDHPGIKKVCATYPPGKTYPTFTADFPGYALFPFQGKNSDKEGKVPPESGLMRACFTLTLQYPIEYEDDLYAALWAWSNFGGIGARTRRGCGALYCQKFSPNRNADIHHWYQSALNAYDIRLPEEPKPWPTLPPQIIVKEEPIAPMKAWNRGIDVLQAFRQGADIGRNPGQGNRPGRSRWPEADSIRRISGKACPRHRQPITGRENRFPRAELGLPIIFHFKDKKKGDPPDYTLRPVDHSRMASPLIVKPLALSEHTAVSIILHLQSPPLCGAELRSGKSHTLVRADEIRDPNLVRVPKSPLHYGTTGSAIEAFLNFATKKRGYR</sequence>
<keyword evidence="4" id="KW-1185">Reference proteome</keyword>
<dbReference type="InterPro" id="IPR005537">
    <property type="entry name" value="RAMP_III_fam"/>
</dbReference>
<feature type="domain" description="CRISPR type III-associated protein" evidence="2">
    <location>
        <begin position="24"/>
        <end position="191"/>
    </location>
</feature>
<dbReference type="InterPro" id="IPR007522">
    <property type="entry name" value="CRISPR-assoc_prot_TM1795"/>
</dbReference>
<dbReference type="GO" id="GO:0051607">
    <property type="term" value="P:defense response to virus"/>
    <property type="evidence" value="ECO:0007669"/>
    <property type="project" value="UniProtKB-KW"/>
</dbReference>
<accession>A0A2K8N768</accession>
<evidence type="ECO:0000256" key="1">
    <source>
        <dbReference type="ARBA" id="ARBA00023118"/>
    </source>
</evidence>
<gene>
    <name evidence="3" type="primary">cmr1</name>
    <name evidence="3" type="ORF">CVV65_09495</name>
</gene>
<reference evidence="4" key="1">
    <citation type="submission" date="2017-11" db="EMBL/GenBank/DDBJ databases">
        <title>Complete Genome Sequence of Kyrpidia sp. Strain EA-1, a thermophilic, hydrogen-oxidizing Bacterium, isolated from the Azores.</title>
        <authorList>
            <person name="Reiner J.E."/>
            <person name="Lapp C.J."/>
            <person name="Bunk B."/>
            <person name="Gescher J."/>
        </authorList>
    </citation>
    <scope>NUCLEOTIDE SEQUENCE [LARGE SCALE GENOMIC DNA]</scope>
    <source>
        <strain evidence="4">EA-1</strain>
    </source>
</reference>
<evidence type="ECO:0000259" key="2">
    <source>
        <dbReference type="Pfam" id="PF03787"/>
    </source>
</evidence>
<name>A0A2K8N768_9BACL</name>
<dbReference type="Proteomes" id="UP000231932">
    <property type="component" value="Chromosome"/>
</dbReference>
<proteinExistence type="predicted"/>
<protein>
    <submittedName>
        <fullName evidence="3">Type III-B CRISPR module RAMP protein Cmr1</fullName>
    </submittedName>
</protein>